<reference evidence="4 5" key="1">
    <citation type="journal article" date="2018" name="Front. Microbiol.">
        <title>Phylogeny of Vibrio vulnificus from the Analysis of the Core-Genome: Implications for Intra-Species Taxonomy.</title>
        <authorList>
            <person name="Roig F.J."/>
            <person name="Gonzalez-Candelas F."/>
            <person name="Sanjuan E."/>
            <person name="Fouz B."/>
            <person name="Feil E.J."/>
            <person name="Llorens C."/>
            <person name="Baker-Austin C."/>
            <person name="Oliver J.D."/>
            <person name="Danin-Poleg Y."/>
            <person name="Gibas C.J."/>
            <person name="Kashi Y."/>
            <person name="Gulig P.A."/>
            <person name="Morrison S.S."/>
            <person name="Amaro C."/>
        </authorList>
    </citation>
    <scope>NUCLEOTIDE SEQUENCE [LARGE SCALE GENOMIC DNA]</scope>
    <source>
        <strain evidence="4 5">CECT4608</strain>
    </source>
</reference>
<dbReference type="NCBIfam" id="TIGR00732">
    <property type="entry name" value="dprA"/>
    <property type="match status" value="1"/>
</dbReference>
<dbReference type="InterPro" id="IPR003488">
    <property type="entry name" value="DprA"/>
</dbReference>
<protein>
    <submittedName>
        <fullName evidence="4">DNA-protecting protein DprA</fullName>
    </submittedName>
</protein>
<dbReference type="GO" id="GO:0009294">
    <property type="term" value="P:DNA-mediated transformation"/>
    <property type="evidence" value="ECO:0007669"/>
    <property type="project" value="InterPro"/>
</dbReference>
<name>A0A2S3R744_VIBVL</name>
<dbReference type="AlphaFoldDB" id="A0A2S3R744"/>
<evidence type="ECO:0000256" key="1">
    <source>
        <dbReference type="ARBA" id="ARBA00006525"/>
    </source>
</evidence>
<dbReference type="InterPro" id="IPR036388">
    <property type="entry name" value="WH-like_DNA-bd_sf"/>
</dbReference>
<evidence type="ECO:0000259" key="3">
    <source>
        <dbReference type="Pfam" id="PF17782"/>
    </source>
</evidence>
<gene>
    <name evidence="4" type="primary">dprA</name>
    <name evidence="4" type="ORF">CRN52_03970</name>
</gene>
<feature type="domain" description="DprA winged helix" evidence="3">
    <location>
        <begin position="314"/>
        <end position="360"/>
    </location>
</feature>
<evidence type="ECO:0000313" key="5">
    <source>
        <dbReference type="Proteomes" id="UP000237466"/>
    </source>
</evidence>
<dbReference type="EMBL" id="PDGH01000034">
    <property type="protein sequence ID" value="POB49524.1"/>
    <property type="molecule type" value="Genomic_DNA"/>
</dbReference>
<sequence>MSQDELHAWLALSFTPNIGVKKLTKLLSIDSPLNILRYSQEQLLSLGLSSQQIITLRSGAQQDAEAALQWQQLSSQHHILTLHDGLYPPLLKETASPPCQLFVQGDPHCLTKPQIALVGSRHATMQGLQHARDFAAQLVQHGLVVTSGLALGIDGHAHDGALTAGGETVAVLGSGFQHIYPARHKGLAARIGQQGALVSEFRPNTKAKAEHFPRRNRIISGLSLGVLVVEAAEKSGSLITARYAAEQGREVFALPNSLHITNARGGNLLIKSGACLVTGVEDVLSEVQTLLDWSTNQQADLFSSSNTEEQLPFPQLLANVGNEATPVDILANRTNIPVQEVMMQLLELELSGHVVAVNGGYIRRGRG</sequence>
<feature type="domain" description="Smf/DprA SLOG" evidence="2">
    <location>
        <begin position="79"/>
        <end position="287"/>
    </location>
</feature>
<evidence type="ECO:0000259" key="2">
    <source>
        <dbReference type="Pfam" id="PF02481"/>
    </source>
</evidence>
<dbReference type="SUPFAM" id="SSF102405">
    <property type="entry name" value="MCP/YpsA-like"/>
    <property type="match status" value="1"/>
</dbReference>
<dbReference type="Pfam" id="PF17782">
    <property type="entry name" value="WHD_DprA"/>
    <property type="match status" value="1"/>
</dbReference>
<dbReference type="InterPro" id="IPR041614">
    <property type="entry name" value="DprA_WH"/>
</dbReference>
<proteinExistence type="inferred from homology"/>
<dbReference type="Gene3D" id="1.10.10.10">
    <property type="entry name" value="Winged helix-like DNA-binding domain superfamily/Winged helix DNA-binding domain"/>
    <property type="match status" value="1"/>
</dbReference>
<comment type="caution">
    <text evidence="4">The sequence shown here is derived from an EMBL/GenBank/DDBJ whole genome shotgun (WGS) entry which is preliminary data.</text>
</comment>
<dbReference type="Proteomes" id="UP000237466">
    <property type="component" value="Unassembled WGS sequence"/>
</dbReference>
<dbReference type="Pfam" id="PF02481">
    <property type="entry name" value="DNA_processg_A"/>
    <property type="match status" value="1"/>
</dbReference>
<dbReference type="RefSeq" id="WP_047112447.1">
    <property type="nucleotide sequence ID" value="NZ_CP134783.1"/>
</dbReference>
<dbReference type="PANTHER" id="PTHR43022">
    <property type="entry name" value="PROTEIN SMF"/>
    <property type="match status" value="1"/>
</dbReference>
<dbReference type="Gene3D" id="3.40.50.450">
    <property type="match status" value="1"/>
</dbReference>
<organism evidence="4 5">
    <name type="scientific">Vibrio vulnificus</name>
    <dbReference type="NCBI Taxonomy" id="672"/>
    <lineage>
        <taxon>Bacteria</taxon>
        <taxon>Pseudomonadati</taxon>
        <taxon>Pseudomonadota</taxon>
        <taxon>Gammaproteobacteria</taxon>
        <taxon>Vibrionales</taxon>
        <taxon>Vibrionaceae</taxon>
        <taxon>Vibrio</taxon>
    </lineage>
</organism>
<evidence type="ECO:0000313" key="4">
    <source>
        <dbReference type="EMBL" id="POB49524.1"/>
    </source>
</evidence>
<dbReference type="InterPro" id="IPR057666">
    <property type="entry name" value="DrpA_SLOG"/>
</dbReference>
<dbReference type="PANTHER" id="PTHR43022:SF1">
    <property type="entry name" value="PROTEIN SMF"/>
    <property type="match status" value="1"/>
</dbReference>
<comment type="similarity">
    <text evidence="1">Belongs to the DprA/Smf family.</text>
</comment>
<accession>A0A2S3R744</accession>